<evidence type="ECO:0000256" key="5">
    <source>
        <dbReference type="PROSITE-ProRule" id="PRU00309"/>
    </source>
</evidence>
<dbReference type="AlphaFoldDB" id="A0ABD0SW89"/>
<keyword evidence="2 5" id="KW-0863">Zinc-finger</keyword>
<dbReference type="InterPro" id="IPR006612">
    <property type="entry name" value="THAP_Znf"/>
</dbReference>
<dbReference type="Proteomes" id="UP001549921">
    <property type="component" value="Unassembled WGS sequence"/>
</dbReference>
<keyword evidence="4 5" id="KW-0238">DNA-binding</keyword>
<dbReference type="SUPFAM" id="SSF57716">
    <property type="entry name" value="Glucocorticoid receptor-like (DNA-binding domain)"/>
    <property type="match status" value="1"/>
</dbReference>
<evidence type="ECO:0000313" key="7">
    <source>
        <dbReference type="EMBL" id="KAL0830031.1"/>
    </source>
</evidence>
<dbReference type="Pfam" id="PF05485">
    <property type="entry name" value="THAP"/>
    <property type="match status" value="1"/>
</dbReference>
<dbReference type="PROSITE" id="PS50950">
    <property type="entry name" value="ZF_THAP"/>
    <property type="match status" value="1"/>
</dbReference>
<comment type="caution">
    <text evidence="7">The sequence shown here is derived from an EMBL/GenBank/DDBJ whole genome shotgun (WGS) entry which is preliminary data.</text>
</comment>
<organism evidence="7 8">
    <name type="scientific">Loxostege sticticalis</name>
    <name type="common">Beet webworm moth</name>
    <dbReference type="NCBI Taxonomy" id="481309"/>
    <lineage>
        <taxon>Eukaryota</taxon>
        <taxon>Metazoa</taxon>
        <taxon>Ecdysozoa</taxon>
        <taxon>Arthropoda</taxon>
        <taxon>Hexapoda</taxon>
        <taxon>Insecta</taxon>
        <taxon>Pterygota</taxon>
        <taxon>Neoptera</taxon>
        <taxon>Endopterygota</taxon>
        <taxon>Lepidoptera</taxon>
        <taxon>Glossata</taxon>
        <taxon>Ditrysia</taxon>
        <taxon>Pyraloidea</taxon>
        <taxon>Crambidae</taxon>
        <taxon>Pyraustinae</taxon>
        <taxon>Loxostege</taxon>
    </lineage>
</organism>
<evidence type="ECO:0000256" key="3">
    <source>
        <dbReference type="ARBA" id="ARBA00022833"/>
    </source>
</evidence>
<evidence type="ECO:0000256" key="2">
    <source>
        <dbReference type="ARBA" id="ARBA00022771"/>
    </source>
</evidence>
<evidence type="ECO:0000256" key="1">
    <source>
        <dbReference type="ARBA" id="ARBA00022723"/>
    </source>
</evidence>
<dbReference type="EMBL" id="JBEDNZ010000014">
    <property type="protein sequence ID" value="KAL0830031.1"/>
    <property type="molecule type" value="Genomic_DNA"/>
</dbReference>
<accession>A0ABD0SW89</accession>
<reference evidence="7 8" key="1">
    <citation type="submission" date="2024-06" db="EMBL/GenBank/DDBJ databases">
        <title>A chromosome-level genome assembly of beet webworm, Loxostege sticticalis.</title>
        <authorList>
            <person name="Zhang Y."/>
        </authorList>
    </citation>
    <scope>NUCLEOTIDE SEQUENCE [LARGE SCALE GENOMIC DNA]</scope>
    <source>
        <strain evidence="7">AQ028</strain>
        <tissue evidence="7">Male pupae</tissue>
    </source>
</reference>
<evidence type="ECO:0000313" key="8">
    <source>
        <dbReference type="Proteomes" id="UP001549921"/>
    </source>
</evidence>
<proteinExistence type="predicted"/>
<keyword evidence="1" id="KW-0479">Metal-binding</keyword>
<dbReference type="GO" id="GO:0008270">
    <property type="term" value="F:zinc ion binding"/>
    <property type="evidence" value="ECO:0007669"/>
    <property type="project" value="UniProtKB-KW"/>
</dbReference>
<sequence>MLFIYTYVTVVLKSSTSKSRVFKLLIMESRNCRKCEICGERKLPKSGVFLAKFPLDPDRCRLWVKATGNKDLVNVPIEKLHQLKYACGAHFVNEYFNAKGNRLVDTAVPTECLAKPPLSDDLLAEFPLHVKSYYDKKSAKKRTSE</sequence>
<keyword evidence="3" id="KW-0862">Zinc</keyword>
<name>A0ABD0SW89_LOXSC</name>
<evidence type="ECO:0000259" key="6">
    <source>
        <dbReference type="PROSITE" id="PS50950"/>
    </source>
</evidence>
<evidence type="ECO:0000256" key="4">
    <source>
        <dbReference type="ARBA" id="ARBA00023125"/>
    </source>
</evidence>
<gene>
    <name evidence="7" type="ORF">ABMA28_003489</name>
</gene>
<protein>
    <recommendedName>
        <fullName evidence="6">THAP-type domain-containing protein</fullName>
    </recommendedName>
</protein>
<dbReference type="SMART" id="SM00692">
    <property type="entry name" value="DM3"/>
    <property type="match status" value="1"/>
</dbReference>
<feature type="domain" description="THAP-type" evidence="6">
    <location>
        <begin position="27"/>
        <end position="112"/>
    </location>
</feature>
<dbReference type="GO" id="GO:0003677">
    <property type="term" value="F:DNA binding"/>
    <property type="evidence" value="ECO:0007669"/>
    <property type="project" value="UniProtKB-UniRule"/>
</dbReference>
<dbReference type="SMART" id="SM00980">
    <property type="entry name" value="THAP"/>
    <property type="match status" value="1"/>
</dbReference>